<proteinExistence type="predicted"/>
<evidence type="ECO:0000313" key="8">
    <source>
        <dbReference type="EMBL" id="MDX5984258.1"/>
    </source>
</evidence>
<sequence length="371" mass="38939">MSFRRAFEGALLEILRTRDLVAVAVISVLFYAFYYPAPYAHQVVERLPIAVVDADHSALSRGILQQLAAAPEVTIAAEVPDMAAATALARTRKVEGILLLPQGLASGVASARPGAGIALWLNGAYLLRAEGVGKSIASAIATVVQQRLAGLSLGQGVPQISVIPRPLFNTTEGYRDYVFPAVANVILEQTLLFAVARLIAERRRKGLWVRGGRAFAGVWAGCATIGTLAGGLYFGLVFWVQDIPHGGNLPALALVVPLFAATVSALGMLVGSLVRSGDDALKLLIPTSIPFVFLSGFAWPLVAMPLWVQALAWTIPVTPATHLFVPLNQMGASLGEVRGALAVLVAQLACFGGLAALRLARRGAIGRGAAV</sequence>
<dbReference type="PANTHER" id="PTHR30294:SF46">
    <property type="entry name" value="ABC TRANSPORTER PERMEASE"/>
    <property type="match status" value="1"/>
</dbReference>
<feature type="transmembrane region" description="Helical" evidence="6">
    <location>
        <begin position="337"/>
        <end position="357"/>
    </location>
</feature>
<name>A0ABU4PJ86_9SPHN</name>
<evidence type="ECO:0000256" key="3">
    <source>
        <dbReference type="ARBA" id="ARBA00022692"/>
    </source>
</evidence>
<keyword evidence="2" id="KW-1003">Cell membrane</keyword>
<keyword evidence="5 6" id="KW-0472">Membrane</keyword>
<accession>A0ABU4PJ86</accession>
<dbReference type="InterPro" id="IPR051449">
    <property type="entry name" value="ABC-2_transporter_component"/>
</dbReference>
<evidence type="ECO:0000256" key="5">
    <source>
        <dbReference type="ARBA" id="ARBA00023136"/>
    </source>
</evidence>
<evidence type="ECO:0000259" key="7">
    <source>
        <dbReference type="Pfam" id="PF12698"/>
    </source>
</evidence>
<evidence type="ECO:0000256" key="1">
    <source>
        <dbReference type="ARBA" id="ARBA00004651"/>
    </source>
</evidence>
<evidence type="ECO:0000313" key="9">
    <source>
        <dbReference type="Proteomes" id="UP001279660"/>
    </source>
</evidence>
<keyword evidence="3 6" id="KW-0812">Transmembrane</keyword>
<comment type="caution">
    <text evidence="8">The sequence shown here is derived from an EMBL/GenBank/DDBJ whole genome shotgun (WGS) entry which is preliminary data.</text>
</comment>
<keyword evidence="9" id="KW-1185">Reference proteome</keyword>
<dbReference type="InterPro" id="IPR013525">
    <property type="entry name" value="ABC2_TM"/>
</dbReference>
<evidence type="ECO:0000256" key="4">
    <source>
        <dbReference type="ARBA" id="ARBA00022989"/>
    </source>
</evidence>
<organism evidence="8 9">
    <name type="scientific">Sphingomonas echinoides</name>
    <dbReference type="NCBI Taxonomy" id="59803"/>
    <lineage>
        <taxon>Bacteria</taxon>
        <taxon>Pseudomonadati</taxon>
        <taxon>Pseudomonadota</taxon>
        <taxon>Alphaproteobacteria</taxon>
        <taxon>Sphingomonadales</taxon>
        <taxon>Sphingomonadaceae</taxon>
        <taxon>Sphingomonas</taxon>
    </lineage>
</organism>
<gene>
    <name evidence="8" type="ORF">SIL82_08285</name>
</gene>
<feature type="transmembrane region" description="Helical" evidence="6">
    <location>
        <begin position="251"/>
        <end position="271"/>
    </location>
</feature>
<feature type="transmembrane region" description="Helical" evidence="6">
    <location>
        <begin position="177"/>
        <end position="200"/>
    </location>
</feature>
<feature type="domain" description="ABC-2 type transporter transmembrane" evidence="7">
    <location>
        <begin position="25"/>
        <end position="357"/>
    </location>
</feature>
<feature type="transmembrane region" description="Helical" evidence="6">
    <location>
        <begin position="20"/>
        <end position="37"/>
    </location>
</feature>
<reference evidence="8 9" key="1">
    <citation type="submission" date="2023-11" db="EMBL/GenBank/DDBJ databases">
        <title>MicrobeMod: A computational toolkit for identifying prokaryotic methylation and restriction-modification with nanopore sequencing.</title>
        <authorList>
            <person name="Crits-Christoph A."/>
            <person name="Kang S.C."/>
            <person name="Lee H."/>
            <person name="Ostrov N."/>
        </authorList>
    </citation>
    <scope>NUCLEOTIDE SEQUENCE [LARGE SCALE GENOMIC DNA]</scope>
    <source>
        <strain evidence="8 9">ATCC 14820</strain>
    </source>
</reference>
<feature type="transmembrane region" description="Helical" evidence="6">
    <location>
        <begin position="283"/>
        <end position="308"/>
    </location>
</feature>
<evidence type="ECO:0000256" key="6">
    <source>
        <dbReference type="SAM" id="Phobius"/>
    </source>
</evidence>
<comment type="subcellular location">
    <subcellularLocation>
        <location evidence="1">Cell membrane</location>
        <topology evidence="1">Multi-pass membrane protein</topology>
    </subcellularLocation>
</comment>
<dbReference type="EMBL" id="JAWXXV010000001">
    <property type="protein sequence ID" value="MDX5984258.1"/>
    <property type="molecule type" value="Genomic_DNA"/>
</dbReference>
<dbReference type="PANTHER" id="PTHR30294">
    <property type="entry name" value="MEMBRANE COMPONENT OF ABC TRANSPORTER YHHJ-RELATED"/>
    <property type="match status" value="1"/>
</dbReference>
<keyword evidence="4 6" id="KW-1133">Transmembrane helix</keyword>
<dbReference type="RefSeq" id="WP_010403603.1">
    <property type="nucleotide sequence ID" value="NZ_JAWXXV010000001.1"/>
</dbReference>
<feature type="transmembrane region" description="Helical" evidence="6">
    <location>
        <begin position="212"/>
        <end position="239"/>
    </location>
</feature>
<evidence type="ECO:0000256" key="2">
    <source>
        <dbReference type="ARBA" id="ARBA00022475"/>
    </source>
</evidence>
<dbReference type="Pfam" id="PF12698">
    <property type="entry name" value="ABC2_membrane_3"/>
    <property type="match status" value="1"/>
</dbReference>
<protein>
    <submittedName>
        <fullName evidence="8">ABC transporter permease</fullName>
    </submittedName>
</protein>
<dbReference type="Proteomes" id="UP001279660">
    <property type="component" value="Unassembled WGS sequence"/>
</dbReference>
<dbReference type="Gene3D" id="3.40.1710.10">
    <property type="entry name" value="abc type-2 transporter like domain"/>
    <property type="match status" value="1"/>
</dbReference>